<evidence type="ECO:0000313" key="1">
    <source>
        <dbReference type="Proteomes" id="UP000887577"/>
    </source>
</evidence>
<proteinExistence type="predicted"/>
<dbReference type="WBParaSite" id="PSU_v2.g17553.t1">
    <property type="protein sequence ID" value="PSU_v2.g17553.t1"/>
    <property type="gene ID" value="PSU_v2.g17553"/>
</dbReference>
<organism evidence="1 2">
    <name type="scientific">Panagrolaimus superbus</name>
    <dbReference type="NCBI Taxonomy" id="310955"/>
    <lineage>
        <taxon>Eukaryota</taxon>
        <taxon>Metazoa</taxon>
        <taxon>Ecdysozoa</taxon>
        <taxon>Nematoda</taxon>
        <taxon>Chromadorea</taxon>
        <taxon>Rhabditida</taxon>
        <taxon>Tylenchina</taxon>
        <taxon>Panagrolaimomorpha</taxon>
        <taxon>Panagrolaimoidea</taxon>
        <taxon>Panagrolaimidae</taxon>
        <taxon>Panagrolaimus</taxon>
    </lineage>
</organism>
<name>A0A914YE32_9BILA</name>
<dbReference type="Gene3D" id="2.130.10.10">
    <property type="entry name" value="YVTN repeat-like/Quinoprotein amine dehydrogenase"/>
    <property type="match status" value="1"/>
</dbReference>
<reference evidence="2" key="1">
    <citation type="submission" date="2022-11" db="UniProtKB">
        <authorList>
            <consortium name="WormBaseParasite"/>
        </authorList>
    </citation>
    <scope>IDENTIFICATION</scope>
</reference>
<dbReference type="AlphaFoldDB" id="A0A914YE32"/>
<evidence type="ECO:0000313" key="2">
    <source>
        <dbReference type="WBParaSite" id="PSU_v2.g17553.t1"/>
    </source>
</evidence>
<protein>
    <submittedName>
        <fullName evidence="2">Uncharacterized protein</fullName>
    </submittedName>
</protein>
<dbReference type="InterPro" id="IPR036322">
    <property type="entry name" value="WD40_repeat_dom_sf"/>
</dbReference>
<keyword evidence="1" id="KW-1185">Reference proteome</keyword>
<dbReference type="InterPro" id="IPR015943">
    <property type="entry name" value="WD40/YVTN_repeat-like_dom_sf"/>
</dbReference>
<dbReference type="Proteomes" id="UP000887577">
    <property type="component" value="Unplaced"/>
</dbReference>
<sequence>MQESGTFTLSIPSSWNAEVEKIDASMETMPMLQREVGCDPMKPFHASTQTETTTMEERLSARGILISKETIDMILEGIEDASRMNKYFEKLEAFRKTEKLQLVLIKRIKLESNEKLPIVGIKCGRNGRIALLLGHSQHESWCFHTGKILIFHKNHTTNIPLASCPTQLLFAPQQQVIVATASGEIILTFEGEILWQSDSIHSQGITCLRWVSPNLLFSAGLDGRLVISSLKATSLEAIKSSSITVSDLPRSMRRSNTSSRRTGIVGIAGSKRDYFLAGKFCFGAVQI</sequence>
<accession>A0A914YE32</accession>
<dbReference type="SUPFAM" id="SSF50978">
    <property type="entry name" value="WD40 repeat-like"/>
    <property type="match status" value="1"/>
</dbReference>